<feature type="transmembrane region" description="Helical" evidence="10">
    <location>
        <begin position="154"/>
        <end position="178"/>
    </location>
</feature>
<keyword evidence="3" id="KW-0597">Phosphoprotein</keyword>
<evidence type="ECO:0000256" key="4">
    <source>
        <dbReference type="ARBA" id="ARBA00022679"/>
    </source>
</evidence>
<dbReference type="Gene3D" id="1.10.287.130">
    <property type="match status" value="1"/>
</dbReference>
<dbReference type="InterPro" id="IPR003594">
    <property type="entry name" value="HATPase_dom"/>
</dbReference>
<evidence type="ECO:0000256" key="6">
    <source>
        <dbReference type="ARBA" id="ARBA00022777"/>
    </source>
</evidence>
<dbReference type="EMBL" id="CP036275">
    <property type="protein sequence ID" value="QDU39126.1"/>
    <property type="molecule type" value="Genomic_DNA"/>
</dbReference>
<comment type="catalytic activity">
    <reaction evidence="1">
        <text>ATP + protein L-histidine = ADP + protein N-phospho-L-histidine.</text>
        <dbReference type="EC" id="2.7.13.3"/>
    </reaction>
</comment>
<evidence type="ECO:0000256" key="1">
    <source>
        <dbReference type="ARBA" id="ARBA00000085"/>
    </source>
</evidence>
<reference evidence="12 13" key="1">
    <citation type="submission" date="2019-02" db="EMBL/GenBank/DDBJ databases">
        <title>Deep-cultivation of Planctomycetes and their phenomic and genomic characterization uncovers novel biology.</title>
        <authorList>
            <person name="Wiegand S."/>
            <person name="Jogler M."/>
            <person name="Boedeker C."/>
            <person name="Pinto D."/>
            <person name="Vollmers J."/>
            <person name="Rivas-Marin E."/>
            <person name="Kohn T."/>
            <person name="Peeters S.H."/>
            <person name="Heuer A."/>
            <person name="Rast P."/>
            <person name="Oberbeckmann S."/>
            <person name="Bunk B."/>
            <person name="Jeske O."/>
            <person name="Meyerdierks A."/>
            <person name="Storesund J.E."/>
            <person name="Kallscheuer N."/>
            <person name="Luecker S."/>
            <person name="Lage O.M."/>
            <person name="Pohl T."/>
            <person name="Merkel B.J."/>
            <person name="Hornburger P."/>
            <person name="Mueller R.-W."/>
            <person name="Bruemmer F."/>
            <person name="Labrenz M."/>
            <person name="Spormann A.M."/>
            <person name="Op den Camp H."/>
            <person name="Overmann J."/>
            <person name="Amann R."/>
            <person name="Jetten M.S.M."/>
            <person name="Mascher T."/>
            <person name="Medema M.H."/>
            <person name="Devos D.P."/>
            <person name="Kaster A.-K."/>
            <person name="Ovreas L."/>
            <person name="Rohde M."/>
            <person name="Galperin M.Y."/>
            <person name="Jogler C."/>
        </authorList>
    </citation>
    <scope>NUCLEOTIDE SEQUENCE [LARGE SCALE GENOMIC DNA]</scope>
    <source>
        <strain evidence="12 13">Mal4</strain>
    </source>
</reference>
<protein>
    <recommendedName>
        <fullName evidence="2">histidine kinase</fullName>
        <ecNumber evidence="2">2.7.13.3</ecNumber>
    </recommendedName>
</protein>
<dbReference type="InterPro" id="IPR036097">
    <property type="entry name" value="HisK_dim/P_sf"/>
</dbReference>
<feature type="transmembrane region" description="Helical" evidence="10">
    <location>
        <begin position="110"/>
        <end position="134"/>
    </location>
</feature>
<keyword evidence="6" id="KW-0418">Kinase</keyword>
<keyword evidence="9" id="KW-0175">Coiled coil</keyword>
<evidence type="ECO:0000313" key="12">
    <source>
        <dbReference type="EMBL" id="QDU39126.1"/>
    </source>
</evidence>
<dbReference type="EC" id="2.7.13.3" evidence="2"/>
<dbReference type="PANTHER" id="PTHR43065">
    <property type="entry name" value="SENSOR HISTIDINE KINASE"/>
    <property type="match status" value="1"/>
</dbReference>
<dbReference type="OrthoDB" id="226486at2"/>
<evidence type="ECO:0000256" key="2">
    <source>
        <dbReference type="ARBA" id="ARBA00012438"/>
    </source>
</evidence>
<dbReference type="Pfam" id="PF00512">
    <property type="entry name" value="HisKA"/>
    <property type="match status" value="1"/>
</dbReference>
<keyword evidence="10" id="KW-0812">Transmembrane</keyword>
<dbReference type="InterPro" id="IPR005467">
    <property type="entry name" value="His_kinase_dom"/>
</dbReference>
<dbReference type="AlphaFoldDB" id="A0A517Z9G5"/>
<feature type="domain" description="Histidine kinase" evidence="11">
    <location>
        <begin position="232"/>
        <end position="438"/>
    </location>
</feature>
<dbReference type="CDD" id="cd00082">
    <property type="entry name" value="HisKA"/>
    <property type="match status" value="1"/>
</dbReference>
<dbReference type="Gene3D" id="3.30.565.10">
    <property type="entry name" value="Histidine kinase-like ATPase, C-terminal domain"/>
    <property type="match status" value="1"/>
</dbReference>
<dbReference type="PANTHER" id="PTHR43065:SF10">
    <property type="entry name" value="PEROXIDE STRESS-ACTIVATED HISTIDINE KINASE MAK3"/>
    <property type="match status" value="1"/>
</dbReference>
<accession>A0A517Z9G5</accession>
<evidence type="ECO:0000313" key="13">
    <source>
        <dbReference type="Proteomes" id="UP000320496"/>
    </source>
</evidence>
<keyword evidence="8" id="KW-0902">Two-component regulatory system</keyword>
<evidence type="ECO:0000256" key="7">
    <source>
        <dbReference type="ARBA" id="ARBA00022840"/>
    </source>
</evidence>
<keyword evidence="10" id="KW-1133">Transmembrane helix</keyword>
<name>A0A517Z9G5_9PLAN</name>
<proteinExistence type="predicted"/>
<keyword evidence="13" id="KW-1185">Reference proteome</keyword>
<keyword evidence="5" id="KW-0547">Nucleotide-binding</keyword>
<dbReference type="PROSITE" id="PS50109">
    <property type="entry name" value="HIS_KIN"/>
    <property type="match status" value="1"/>
</dbReference>
<evidence type="ECO:0000256" key="9">
    <source>
        <dbReference type="SAM" id="Coils"/>
    </source>
</evidence>
<dbReference type="SUPFAM" id="SSF47384">
    <property type="entry name" value="Homodimeric domain of signal transducing histidine kinase"/>
    <property type="match status" value="1"/>
</dbReference>
<feature type="coiled-coil region" evidence="9">
    <location>
        <begin position="185"/>
        <end position="223"/>
    </location>
</feature>
<organism evidence="12 13">
    <name type="scientific">Maioricimonas rarisocia</name>
    <dbReference type="NCBI Taxonomy" id="2528026"/>
    <lineage>
        <taxon>Bacteria</taxon>
        <taxon>Pseudomonadati</taxon>
        <taxon>Planctomycetota</taxon>
        <taxon>Planctomycetia</taxon>
        <taxon>Planctomycetales</taxon>
        <taxon>Planctomycetaceae</taxon>
        <taxon>Maioricimonas</taxon>
    </lineage>
</organism>
<dbReference type="Proteomes" id="UP000320496">
    <property type="component" value="Chromosome"/>
</dbReference>
<dbReference type="KEGG" id="mri:Mal4_34610"/>
<keyword evidence="4 12" id="KW-0808">Transferase</keyword>
<dbReference type="SUPFAM" id="SSF55874">
    <property type="entry name" value="ATPase domain of HSP90 chaperone/DNA topoisomerase II/histidine kinase"/>
    <property type="match status" value="1"/>
</dbReference>
<dbReference type="SMART" id="SM00388">
    <property type="entry name" value="HisKA"/>
    <property type="match status" value="1"/>
</dbReference>
<dbReference type="SMART" id="SM00387">
    <property type="entry name" value="HATPase_c"/>
    <property type="match status" value="1"/>
</dbReference>
<feature type="transmembrane region" description="Helical" evidence="10">
    <location>
        <begin position="52"/>
        <end position="71"/>
    </location>
</feature>
<keyword evidence="10" id="KW-0472">Membrane</keyword>
<evidence type="ECO:0000256" key="3">
    <source>
        <dbReference type="ARBA" id="ARBA00022553"/>
    </source>
</evidence>
<dbReference type="RefSeq" id="WP_145370341.1">
    <property type="nucleotide sequence ID" value="NZ_CP036275.1"/>
</dbReference>
<dbReference type="InterPro" id="IPR004358">
    <property type="entry name" value="Sig_transdc_His_kin-like_C"/>
</dbReference>
<dbReference type="PRINTS" id="PR00344">
    <property type="entry name" value="BCTRLSENSOR"/>
</dbReference>
<sequence length="455" mass="50379">MPASASVPHDDFGREEFSWQLPAEGITIRIRWFGLCVGYVLVNLLGPVQNRVELNAILTLGAVYALLDTIWSLRGQVFLRAAPLFISLMEAVFIGVLCHFDRGLESPFRFYYFLSLLTCAIRYAPSITYITFVLHATSFGTLALSHGVDTSEELTALVMMVIFMGWVTWASTALVTLLKTASFKLSDLNTELQNNQAQLERRIAERTRELQESQALLVQQEKQAAFGLLAAGIAHEVGNPLAAISSLVQMMNRRELDDYMHEKLGLIDEQLRRIQRTLHELVDFSRPATNDVAICDIHEVLDNALNIAKYYKRKKGKTIVTSYADGLSRVEIVRDRILQVFLNLILNAMDATGEGGTIEIHTSQQDDVLRIAVCDDGVGIDPDYRARLFQPYFTTKATGTGLGLFVCRNILQESGGDIELTGTSSSGTTFTVSLPAFDAAPSEERTTATTSAHDG</sequence>
<dbReference type="Pfam" id="PF02518">
    <property type="entry name" value="HATPase_c"/>
    <property type="match status" value="1"/>
</dbReference>
<dbReference type="InterPro" id="IPR036890">
    <property type="entry name" value="HATPase_C_sf"/>
</dbReference>
<feature type="transmembrane region" description="Helical" evidence="10">
    <location>
        <begin position="77"/>
        <end position="98"/>
    </location>
</feature>
<dbReference type="GO" id="GO:0005524">
    <property type="term" value="F:ATP binding"/>
    <property type="evidence" value="ECO:0007669"/>
    <property type="project" value="UniProtKB-KW"/>
</dbReference>
<keyword evidence="7" id="KW-0067">ATP-binding</keyword>
<evidence type="ECO:0000259" key="11">
    <source>
        <dbReference type="PROSITE" id="PS50109"/>
    </source>
</evidence>
<dbReference type="CDD" id="cd00075">
    <property type="entry name" value="HATPase"/>
    <property type="match status" value="1"/>
</dbReference>
<evidence type="ECO:0000256" key="8">
    <source>
        <dbReference type="ARBA" id="ARBA00023012"/>
    </source>
</evidence>
<evidence type="ECO:0000256" key="5">
    <source>
        <dbReference type="ARBA" id="ARBA00022741"/>
    </source>
</evidence>
<evidence type="ECO:0000256" key="10">
    <source>
        <dbReference type="SAM" id="Phobius"/>
    </source>
</evidence>
<dbReference type="InterPro" id="IPR003661">
    <property type="entry name" value="HisK_dim/P_dom"/>
</dbReference>
<feature type="transmembrane region" description="Helical" evidence="10">
    <location>
        <begin position="26"/>
        <end position="45"/>
    </location>
</feature>
<gene>
    <name evidence="12" type="primary">zraS_3</name>
    <name evidence="12" type="ORF">Mal4_34610</name>
</gene>
<dbReference type="GO" id="GO:0000155">
    <property type="term" value="F:phosphorelay sensor kinase activity"/>
    <property type="evidence" value="ECO:0007669"/>
    <property type="project" value="InterPro"/>
</dbReference>